<name>A0AAD5LIA8_PYTIN</name>
<feature type="compositionally biased region" description="Polar residues" evidence="1">
    <location>
        <begin position="93"/>
        <end position="102"/>
    </location>
</feature>
<feature type="compositionally biased region" description="Low complexity" evidence="1">
    <location>
        <begin position="36"/>
        <end position="46"/>
    </location>
</feature>
<evidence type="ECO:0000313" key="2">
    <source>
        <dbReference type="EMBL" id="KAJ0402108.1"/>
    </source>
</evidence>
<feature type="region of interest" description="Disordered" evidence="1">
    <location>
        <begin position="92"/>
        <end position="114"/>
    </location>
</feature>
<dbReference type="PANTHER" id="PTHR35796:SF3">
    <property type="entry name" value="BHLH DOMAIN-CONTAINING PROTEIN"/>
    <property type="match status" value="1"/>
</dbReference>
<gene>
    <name evidence="2" type="ORF">P43SY_006805</name>
</gene>
<dbReference type="AlphaFoldDB" id="A0AAD5LIA8"/>
<reference evidence="2" key="1">
    <citation type="submission" date="2021-12" db="EMBL/GenBank/DDBJ databases">
        <title>Prjna785345.</title>
        <authorList>
            <person name="Rujirawat T."/>
            <person name="Krajaejun T."/>
        </authorList>
    </citation>
    <scope>NUCLEOTIDE SEQUENCE</scope>
    <source>
        <strain evidence="2">Pi057C3</strain>
    </source>
</reference>
<keyword evidence="3" id="KW-1185">Reference proteome</keyword>
<dbReference type="EMBL" id="JAKCXM010000111">
    <property type="protein sequence ID" value="KAJ0402108.1"/>
    <property type="molecule type" value="Genomic_DNA"/>
</dbReference>
<dbReference type="PANTHER" id="PTHR35796">
    <property type="entry name" value="HYPOTHETICAL CYTOSOLIC PROTEIN"/>
    <property type="match status" value="1"/>
</dbReference>
<accession>A0AAD5LIA8</accession>
<evidence type="ECO:0000256" key="1">
    <source>
        <dbReference type="SAM" id="MobiDB-lite"/>
    </source>
</evidence>
<organism evidence="2 3">
    <name type="scientific">Pythium insidiosum</name>
    <name type="common">Pythiosis disease agent</name>
    <dbReference type="NCBI Taxonomy" id="114742"/>
    <lineage>
        <taxon>Eukaryota</taxon>
        <taxon>Sar</taxon>
        <taxon>Stramenopiles</taxon>
        <taxon>Oomycota</taxon>
        <taxon>Peronosporomycetes</taxon>
        <taxon>Pythiales</taxon>
        <taxon>Pythiaceae</taxon>
        <taxon>Pythium</taxon>
    </lineage>
</organism>
<proteinExistence type="predicted"/>
<feature type="compositionally biased region" description="Acidic residues" evidence="1">
    <location>
        <begin position="13"/>
        <end position="27"/>
    </location>
</feature>
<dbReference type="Proteomes" id="UP001209570">
    <property type="component" value="Unassembled WGS sequence"/>
</dbReference>
<evidence type="ECO:0000313" key="3">
    <source>
        <dbReference type="Proteomes" id="UP001209570"/>
    </source>
</evidence>
<protein>
    <submittedName>
        <fullName evidence="2">Uncharacterized protein</fullName>
    </submittedName>
</protein>
<feature type="region of interest" description="Disordered" evidence="1">
    <location>
        <begin position="1"/>
        <end position="63"/>
    </location>
</feature>
<feature type="compositionally biased region" description="Low complexity" evidence="1">
    <location>
        <begin position="1"/>
        <end position="12"/>
    </location>
</feature>
<sequence>MEQSAAARALAELLDDLDSDSDVELDERDATPLTNSSSSSSSSGSSAVTSEDDGSSNEPREVPVRAYRQELLYLRGKAQALEETLRVLKRQRNVATSATASSRPPEGVEGDRGRSTHVWERLAMRQFAQRQRSEDDNKRLRRALQNQLKLARSFERLLRRSNAEVKATQIFPSPIQRSHRVPAVCSEVDDHAAFEELSRVVDAMQHEREAVFSDPIYAQDEQTARDVQVRADPHGGTVVDVFDARTLPFPIRPTADAVWSYFATAASSDEASRKVLESTETTLKKHFSFLVQTQLFPSRIHRSNRVPAAFSEADDHEAFEELARVVDAMQHEREAVFSDPIYAQDEQTARDVQVRADPHGGTVVDVFDARTLPFAIRPTADAVWSYFATAASSEEASRKVLDATETTLKKHFSFLVQKTGLLTDFVLQSVYTHLQTSRRMIENVLVDASVNLTSSGIDEATARAHH</sequence>
<comment type="caution">
    <text evidence="2">The sequence shown here is derived from an EMBL/GenBank/DDBJ whole genome shotgun (WGS) entry which is preliminary data.</text>
</comment>